<evidence type="ECO:0000313" key="3">
    <source>
        <dbReference type="Proteomes" id="UP000257109"/>
    </source>
</evidence>
<name>A0A371F6T5_MUCPR</name>
<reference evidence="2" key="1">
    <citation type="submission" date="2018-05" db="EMBL/GenBank/DDBJ databases">
        <title>Draft genome of Mucuna pruriens seed.</title>
        <authorList>
            <person name="Nnadi N.E."/>
            <person name="Vos R."/>
            <person name="Hasami M.H."/>
            <person name="Devisetty U.K."/>
            <person name="Aguiy J.C."/>
        </authorList>
    </citation>
    <scope>NUCLEOTIDE SEQUENCE [LARGE SCALE GENOMIC DNA]</scope>
    <source>
        <strain evidence="2">JCA_2017</strain>
    </source>
</reference>
<dbReference type="OrthoDB" id="1417299at2759"/>
<dbReference type="InterPro" id="IPR025398">
    <property type="entry name" value="DUF4371"/>
</dbReference>
<evidence type="ECO:0000313" key="2">
    <source>
        <dbReference type="EMBL" id="RDX74011.1"/>
    </source>
</evidence>
<evidence type="ECO:0000259" key="1">
    <source>
        <dbReference type="Pfam" id="PF14291"/>
    </source>
</evidence>
<accession>A0A371F6T5</accession>
<feature type="domain" description="DUF4371" evidence="1">
    <location>
        <begin position="92"/>
        <end position="172"/>
    </location>
</feature>
<dbReference type="PANTHER" id="PTHR45749:SF36">
    <property type="entry name" value="ZINC FINGER MYM-TYPE PROTEIN 1-LIKE"/>
    <property type="match status" value="1"/>
</dbReference>
<feature type="non-terminal residue" evidence="2">
    <location>
        <position position="172"/>
    </location>
</feature>
<proteinExistence type="predicted"/>
<dbReference type="EMBL" id="QJKJ01010326">
    <property type="protein sequence ID" value="RDX74011.1"/>
    <property type="molecule type" value="Genomic_DNA"/>
</dbReference>
<comment type="caution">
    <text evidence="2">The sequence shown here is derived from an EMBL/GenBank/DDBJ whole genome shotgun (WGS) entry which is preliminary data.</text>
</comment>
<protein>
    <recommendedName>
        <fullName evidence="1">DUF4371 domain-containing protein</fullName>
    </recommendedName>
</protein>
<dbReference type="Proteomes" id="UP000257109">
    <property type="component" value="Unassembled WGS sequence"/>
</dbReference>
<keyword evidence="3" id="KW-1185">Reference proteome</keyword>
<dbReference type="AlphaFoldDB" id="A0A371F6T5"/>
<dbReference type="STRING" id="157652.A0A371F6T5"/>
<dbReference type="Pfam" id="PF14291">
    <property type="entry name" value="DUF4371"/>
    <property type="match status" value="1"/>
</dbReference>
<sequence length="172" mass="20098">MKKDFLEINLEKFSHNPSIRLKILDYHPKINFPQRPFGDTFHKFNPYWYLKHRKWLEYSQKKDATYCLCCYLMGSHFGKHRGGGDAFITEAFRENNELIMSSSNKGIFLELLDFHDNHNEAIHKFLKNARGNLKLVAPMIQNDISRAATSETTKVVLDDLGDNLFDILIDES</sequence>
<dbReference type="PANTHER" id="PTHR45749">
    <property type="match status" value="1"/>
</dbReference>
<organism evidence="2 3">
    <name type="scientific">Mucuna pruriens</name>
    <name type="common">Velvet bean</name>
    <name type="synonym">Dolichos pruriens</name>
    <dbReference type="NCBI Taxonomy" id="157652"/>
    <lineage>
        <taxon>Eukaryota</taxon>
        <taxon>Viridiplantae</taxon>
        <taxon>Streptophyta</taxon>
        <taxon>Embryophyta</taxon>
        <taxon>Tracheophyta</taxon>
        <taxon>Spermatophyta</taxon>
        <taxon>Magnoliopsida</taxon>
        <taxon>eudicotyledons</taxon>
        <taxon>Gunneridae</taxon>
        <taxon>Pentapetalae</taxon>
        <taxon>rosids</taxon>
        <taxon>fabids</taxon>
        <taxon>Fabales</taxon>
        <taxon>Fabaceae</taxon>
        <taxon>Papilionoideae</taxon>
        <taxon>50 kb inversion clade</taxon>
        <taxon>NPAAA clade</taxon>
        <taxon>indigoferoid/millettioid clade</taxon>
        <taxon>Phaseoleae</taxon>
        <taxon>Mucuna</taxon>
    </lineage>
</organism>
<gene>
    <name evidence="2" type="ORF">CR513_46296</name>
</gene>